<name>A0ABW5KMV9_9SPHI</name>
<evidence type="ECO:0000256" key="1">
    <source>
        <dbReference type="SAM" id="Coils"/>
    </source>
</evidence>
<protein>
    <submittedName>
        <fullName evidence="3">Uncharacterized protein</fullName>
    </submittedName>
</protein>
<dbReference type="Proteomes" id="UP001597545">
    <property type="component" value="Unassembled WGS sequence"/>
</dbReference>
<sequence length="174" mass="21540">MKKFTLMIATGLILFTVGINQAIAQRGGDDKYWERRKEADKKRHEYIREREKKRDEYYRERDKKEAEYYRESAKRRKEYYKERRKHGIPSWARAHRYDARHHVYFRDYRTFYDPYRGGYVYLDGGNWRFSASIPSFMINVDLGRANIRVMNDVPVDRHPEDFYDDYDEEYWEND</sequence>
<feature type="chain" id="PRO_5046282888" evidence="2">
    <location>
        <begin position="25"/>
        <end position="174"/>
    </location>
</feature>
<keyword evidence="4" id="KW-1185">Reference proteome</keyword>
<keyword evidence="2" id="KW-0732">Signal</keyword>
<feature type="signal peptide" evidence="2">
    <location>
        <begin position="1"/>
        <end position="24"/>
    </location>
</feature>
<dbReference type="RefSeq" id="WP_380905936.1">
    <property type="nucleotide sequence ID" value="NZ_JBHUEG010000019.1"/>
</dbReference>
<dbReference type="EMBL" id="JBHULR010000020">
    <property type="protein sequence ID" value="MFD2549618.1"/>
    <property type="molecule type" value="Genomic_DNA"/>
</dbReference>
<proteinExistence type="predicted"/>
<keyword evidence="1" id="KW-0175">Coiled coil</keyword>
<accession>A0ABW5KMV9</accession>
<evidence type="ECO:0000313" key="4">
    <source>
        <dbReference type="Proteomes" id="UP001597545"/>
    </source>
</evidence>
<feature type="coiled-coil region" evidence="1">
    <location>
        <begin position="36"/>
        <end position="67"/>
    </location>
</feature>
<evidence type="ECO:0000256" key="2">
    <source>
        <dbReference type="SAM" id="SignalP"/>
    </source>
</evidence>
<reference evidence="4" key="1">
    <citation type="journal article" date="2019" name="Int. J. Syst. Evol. Microbiol.">
        <title>The Global Catalogue of Microorganisms (GCM) 10K type strain sequencing project: providing services to taxonomists for standard genome sequencing and annotation.</title>
        <authorList>
            <consortium name="The Broad Institute Genomics Platform"/>
            <consortium name="The Broad Institute Genome Sequencing Center for Infectious Disease"/>
            <person name="Wu L."/>
            <person name="Ma J."/>
        </authorList>
    </citation>
    <scope>NUCLEOTIDE SEQUENCE [LARGE SCALE GENOMIC DNA]</scope>
    <source>
        <strain evidence="4">KCTC 42662</strain>
    </source>
</reference>
<evidence type="ECO:0000313" key="3">
    <source>
        <dbReference type="EMBL" id="MFD2549618.1"/>
    </source>
</evidence>
<organism evidence="3 4">
    <name type="scientific">Sphingobacterium suaedae</name>
    <dbReference type="NCBI Taxonomy" id="1686402"/>
    <lineage>
        <taxon>Bacteria</taxon>
        <taxon>Pseudomonadati</taxon>
        <taxon>Bacteroidota</taxon>
        <taxon>Sphingobacteriia</taxon>
        <taxon>Sphingobacteriales</taxon>
        <taxon>Sphingobacteriaceae</taxon>
        <taxon>Sphingobacterium</taxon>
    </lineage>
</organism>
<comment type="caution">
    <text evidence="3">The sequence shown here is derived from an EMBL/GenBank/DDBJ whole genome shotgun (WGS) entry which is preliminary data.</text>
</comment>
<gene>
    <name evidence="3" type="ORF">ACFSR5_18385</name>
</gene>